<evidence type="ECO:0008006" key="5">
    <source>
        <dbReference type="Google" id="ProtNLM"/>
    </source>
</evidence>
<feature type="region of interest" description="Disordered" evidence="1">
    <location>
        <begin position="45"/>
        <end position="87"/>
    </location>
</feature>
<keyword evidence="4" id="KW-1185">Reference proteome</keyword>
<evidence type="ECO:0000313" key="3">
    <source>
        <dbReference type="EMBL" id="MBB3941831.1"/>
    </source>
</evidence>
<feature type="compositionally biased region" description="Basic and acidic residues" evidence="1">
    <location>
        <begin position="59"/>
        <end position="69"/>
    </location>
</feature>
<dbReference type="Pfam" id="PF11233">
    <property type="entry name" value="DUF3035"/>
    <property type="match status" value="1"/>
</dbReference>
<organism evidence="3 4">
    <name type="scientific">Sphingorhabdus rigui</name>
    <dbReference type="NCBI Taxonomy" id="1282858"/>
    <lineage>
        <taxon>Bacteria</taxon>
        <taxon>Pseudomonadati</taxon>
        <taxon>Pseudomonadota</taxon>
        <taxon>Alphaproteobacteria</taxon>
        <taxon>Sphingomonadales</taxon>
        <taxon>Sphingomonadaceae</taxon>
        <taxon>Sphingorhabdus</taxon>
    </lineage>
</organism>
<feature type="chain" id="PRO_5032302421" description="DUF3035 domain-containing protein" evidence="2">
    <location>
        <begin position="19"/>
        <end position="87"/>
    </location>
</feature>
<name>A0A840AW66_9SPHN</name>
<protein>
    <recommendedName>
        <fullName evidence="5">DUF3035 domain-containing protein</fullName>
    </recommendedName>
</protein>
<accession>A0A840AW66</accession>
<dbReference type="AlphaFoldDB" id="A0A840AW66"/>
<reference evidence="3 4" key="1">
    <citation type="submission" date="2020-08" db="EMBL/GenBank/DDBJ databases">
        <title>Genomic Encyclopedia of Type Strains, Phase IV (KMG-IV): sequencing the most valuable type-strain genomes for metagenomic binning, comparative biology and taxonomic classification.</title>
        <authorList>
            <person name="Goeker M."/>
        </authorList>
    </citation>
    <scope>NUCLEOTIDE SEQUENCE [LARGE SCALE GENOMIC DNA]</scope>
    <source>
        <strain evidence="3 4">DSM 29050</strain>
    </source>
</reference>
<evidence type="ECO:0000256" key="1">
    <source>
        <dbReference type="SAM" id="MobiDB-lite"/>
    </source>
</evidence>
<gene>
    <name evidence="3" type="ORF">GGR91_000053</name>
</gene>
<dbReference type="InterPro" id="IPR021395">
    <property type="entry name" value="DUF3035"/>
</dbReference>
<dbReference type="Proteomes" id="UP000581447">
    <property type="component" value="Unassembled WGS sequence"/>
</dbReference>
<proteinExistence type="predicted"/>
<sequence>MKRINMFAAASVALLALSGCGTTSVFDRDRPDEFAVSRSKPLQVPTEFELAAPTPDAPRPQDGDTKEQVLDAMFGGAAPAPRPQSAQ</sequence>
<dbReference type="PROSITE" id="PS51257">
    <property type="entry name" value="PROKAR_LIPOPROTEIN"/>
    <property type="match status" value="1"/>
</dbReference>
<dbReference type="EMBL" id="JACIEA010000001">
    <property type="protein sequence ID" value="MBB3941831.1"/>
    <property type="molecule type" value="Genomic_DNA"/>
</dbReference>
<keyword evidence="2" id="KW-0732">Signal</keyword>
<evidence type="ECO:0000313" key="4">
    <source>
        <dbReference type="Proteomes" id="UP000581447"/>
    </source>
</evidence>
<feature type="signal peptide" evidence="2">
    <location>
        <begin position="1"/>
        <end position="18"/>
    </location>
</feature>
<evidence type="ECO:0000256" key="2">
    <source>
        <dbReference type="SAM" id="SignalP"/>
    </source>
</evidence>
<dbReference type="RefSeq" id="WP_183938954.1">
    <property type="nucleotide sequence ID" value="NZ_BAABBG010000001.1"/>
</dbReference>
<comment type="caution">
    <text evidence="3">The sequence shown here is derived from an EMBL/GenBank/DDBJ whole genome shotgun (WGS) entry which is preliminary data.</text>
</comment>